<dbReference type="Pfam" id="PF00512">
    <property type="entry name" value="HisKA"/>
    <property type="match status" value="1"/>
</dbReference>
<accession>A0A2G8SZI7</accession>
<organism evidence="5 6">
    <name type="scientific">Massilia psychrophila</name>
    <dbReference type="NCBI Taxonomy" id="1603353"/>
    <lineage>
        <taxon>Bacteria</taxon>
        <taxon>Pseudomonadati</taxon>
        <taxon>Pseudomonadota</taxon>
        <taxon>Betaproteobacteria</taxon>
        <taxon>Burkholderiales</taxon>
        <taxon>Oxalobacteraceae</taxon>
        <taxon>Telluria group</taxon>
        <taxon>Massilia</taxon>
    </lineage>
</organism>
<gene>
    <name evidence="5" type="ORF">CR103_14310</name>
</gene>
<comment type="caution">
    <text evidence="5">The sequence shown here is derived from an EMBL/GenBank/DDBJ whole genome shotgun (WGS) entry which is preliminary data.</text>
</comment>
<keyword evidence="3" id="KW-0597">Phosphoprotein</keyword>
<dbReference type="PROSITE" id="PS50109">
    <property type="entry name" value="HIS_KIN"/>
    <property type="match status" value="1"/>
</dbReference>
<proteinExistence type="predicted"/>
<sequence length="433" mass="46124">MISVAFPSRTLVDWEEWLAPLDQFAQATGLTVSAYDRFGARMAGPLVASNTARLLLASTLWELDGPGSAFERELAAAVVASGNDNDGSEAHGSDMPERQFFGLRVRALPLTQFGKVYGVLVFGWCFSDFSSPMACEQIARMVGISGPVLWSQVRLEAPVTDARMATNTALLRSLAGSIDHQRETIEQLNRVNRTRDLFLATVSHEMRTPLAALSMRLDLMLKTHPDLPPAVTKGLNSMRVHVRQQAAMVDDLIDAALTLTGQLSVVRASVPLGRIVRDAVSTVEVGAQQKGIALTVTPGDFGDGTIIAGDARRLQQVLWNLLLNAIKFTPPGGRIEVNIGVGAEAGVETGQVKIDIADSGQGIEADDLQHVFGAFTLQTQANATGLGLGLYIARRIVELHGGALTVASRGAGQGSIFSIVLPQGAEAWNPAPA</sequence>
<dbReference type="PANTHER" id="PTHR43547">
    <property type="entry name" value="TWO-COMPONENT HISTIDINE KINASE"/>
    <property type="match status" value="1"/>
</dbReference>
<evidence type="ECO:0000256" key="2">
    <source>
        <dbReference type="ARBA" id="ARBA00012438"/>
    </source>
</evidence>
<protein>
    <recommendedName>
        <fullName evidence="2">histidine kinase</fullName>
        <ecNumber evidence="2">2.7.13.3</ecNumber>
    </recommendedName>
</protein>
<dbReference type="Proteomes" id="UP000228593">
    <property type="component" value="Unassembled WGS sequence"/>
</dbReference>
<evidence type="ECO:0000259" key="4">
    <source>
        <dbReference type="PROSITE" id="PS50109"/>
    </source>
</evidence>
<evidence type="ECO:0000256" key="1">
    <source>
        <dbReference type="ARBA" id="ARBA00000085"/>
    </source>
</evidence>
<dbReference type="PRINTS" id="PR00344">
    <property type="entry name" value="BCTRLSENSOR"/>
</dbReference>
<dbReference type="SUPFAM" id="SSF47384">
    <property type="entry name" value="Homodimeric domain of signal transducing histidine kinase"/>
    <property type="match status" value="1"/>
</dbReference>
<comment type="catalytic activity">
    <reaction evidence="1">
        <text>ATP + protein L-histidine = ADP + protein N-phospho-L-histidine.</text>
        <dbReference type="EC" id="2.7.13.3"/>
    </reaction>
</comment>
<dbReference type="PANTHER" id="PTHR43547:SF2">
    <property type="entry name" value="HYBRID SIGNAL TRANSDUCTION HISTIDINE KINASE C"/>
    <property type="match status" value="1"/>
</dbReference>
<dbReference type="EMBL" id="PDOB01000023">
    <property type="protein sequence ID" value="PIL39132.1"/>
    <property type="molecule type" value="Genomic_DNA"/>
</dbReference>
<dbReference type="SUPFAM" id="SSF55874">
    <property type="entry name" value="ATPase domain of HSP90 chaperone/DNA topoisomerase II/histidine kinase"/>
    <property type="match status" value="1"/>
</dbReference>
<dbReference type="SMART" id="SM00387">
    <property type="entry name" value="HATPase_c"/>
    <property type="match status" value="1"/>
</dbReference>
<name>A0A2G8SZI7_9BURK</name>
<feature type="domain" description="Histidine kinase" evidence="4">
    <location>
        <begin position="201"/>
        <end position="425"/>
    </location>
</feature>
<dbReference type="Gene3D" id="1.10.287.130">
    <property type="match status" value="1"/>
</dbReference>
<dbReference type="Pfam" id="PF02518">
    <property type="entry name" value="HATPase_c"/>
    <property type="match status" value="1"/>
</dbReference>
<dbReference type="Gene3D" id="3.30.565.10">
    <property type="entry name" value="Histidine kinase-like ATPase, C-terminal domain"/>
    <property type="match status" value="1"/>
</dbReference>
<dbReference type="InterPro" id="IPR005467">
    <property type="entry name" value="His_kinase_dom"/>
</dbReference>
<dbReference type="RefSeq" id="WP_099916657.1">
    <property type="nucleotide sequence ID" value="NZ_BMHS01000021.1"/>
</dbReference>
<dbReference type="EC" id="2.7.13.3" evidence="2"/>
<reference evidence="5 6" key="1">
    <citation type="submission" date="2017-10" db="EMBL/GenBank/DDBJ databases">
        <title>Massilia psychrophilum sp. nov., a novel purple-pigmented bacterium isolated from Tianshan glacier, Xinjiang Municipality, China.</title>
        <authorList>
            <person name="Wang H."/>
        </authorList>
    </citation>
    <scope>NUCLEOTIDE SEQUENCE [LARGE SCALE GENOMIC DNA]</scope>
    <source>
        <strain evidence="5 6">JCM 30813</strain>
    </source>
</reference>
<dbReference type="GO" id="GO:0000155">
    <property type="term" value="F:phosphorelay sensor kinase activity"/>
    <property type="evidence" value="ECO:0007669"/>
    <property type="project" value="InterPro"/>
</dbReference>
<dbReference type="InterPro" id="IPR036890">
    <property type="entry name" value="HATPase_C_sf"/>
</dbReference>
<dbReference type="CDD" id="cd00082">
    <property type="entry name" value="HisKA"/>
    <property type="match status" value="1"/>
</dbReference>
<dbReference type="OrthoDB" id="9804645at2"/>
<dbReference type="InterPro" id="IPR003661">
    <property type="entry name" value="HisK_dim/P_dom"/>
</dbReference>
<dbReference type="SMART" id="SM00388">
    <property type="entry name" value="HisKA"/>
    <property type="match status" value="1"/>
</dbReference>
<evidence type="ECO:0000313" key="6">
    <source>
        <dbReference type="Proteomes" id="UP000228593"/>
    </source>
</evidence>
<dbReference type="InterPro" id="IPR004358">
    <property type="entry name" value="Sig_transdc_His_kin-like_C"/>
</dbReference>
<evidence type="ECO:0000256" key="3">
    <source>
        <dbReference type="ARBA" id="ARBA00022553"/>
    </source>
</evidence>
<dbReference type="InterPro" id="IPR003594">
    <property type="entry name" value="HATPase_dom"/>
</dbReference>
<keyword evidence="6" id="KW-1185">Reference proteome</keyword>
<dbReference type="AlphaFoldDB" id="A0A2G8SZI7"/>
<evidence type="ECO:0000313" key="5">
    <source>
        <dbReference type="EMBL" id="PIL39132.1"/>
    </source>
</evidence>
<dbReference type="InterPro" id="IPR036097">
    <property type="entry name" value="HisK_dim/P_sf"/>
</dbReference>